<evidence type="ECO:0000313" key="2">
    <source>
        <dbReference type="Proteomes" id="UP001500466"/>
    </source>
</evidence>
<evidence type="ECO:0000313" key="1">
    <source>
        <dbReference type="EMBL" id="GAA4994682.1"/>
    </source>
</evidence>
<keyword evidence="2" id="KW-1185">Reference proteome</keyword>
<name>A0ABP9IDK3_9ACTN</name>
<dbReference type="EMBL" id="BAABHS010000053">
    <property type="protein sequence ID" value="GAA4994682.1"/>
    <property type="molecule type" value="Genomic_DNA"/>
</dbReference>
<organism evidence="1 2">
    <name type="scientific">Yinghuangia aomiensis</name>
    <dbReference type="NCBI Taxonomy" id="676205"/>
    <lineage>
        <taxon>Bacteria</taxon>
        <taxon>Bacillati</taxon>
        <taxon>Actinomycetota</taxon>
        <taxon>Actinomycetes</taxon>
        <taxon>Kitasatosporales</taxon>
        <taxon>Streptomycetaceae</taxon>
        <taxon>Yinghuangia</taxon>
    </lineage>
</organism>
<gene>
    <name evidence="1" type="ORF">GCM10023205_79380</name>
</gene>
<accession>A0ABP9IDK3</accession>
<reference evidence="2" key="1">
    <citation type="journal article" date="2019" name="Int. J. Syst. Evol. Microbiol.">
        <title>The Global Catalogue of Microorganisms (GCM) 10K type strain sequencing project: providing services to taxonomists for standard genome sequencing and annotation.</title>
        <authorList>
            <consortium name="The Broad Institute Genomics Platform"/>
            <consortium name="The Broad Institute Genome Sequencing Center for Infectious Disease"/>
            <person name="Wu L."/>
            <person name="Ma J."/>
        </authorList>
    </citation>
    <scope>NUCLEOTIDE SEQUENCE [LARGE SCALE GENOMIC DNA]</scope>
    <source>
        <strain evidence="2">JCM 17986</strain>
    </source>
</reference>
<protein>
    <submittedName>
        <fullName evidence="1">Uncharacterized protein</fullName>
    </submittedName>
</protein>
<dbReference type="Proteomes" id="UP001500466">
    <property type="component" value="Unassembled WGS sequence"/>
</dbReference>
<proteinExistence type="predicted"/>
<sequence length="52" mass="5533">MLDVHDGRIHMVRGVLNNDKLGHLGLIGDARGISIETDKASELDPPSAPADD</sequence>
<comment type="caution">
    <text evidence="1">The sequence shown here is derived from an EMBL/GenBank/DDBJ whole genome shotgun (WGS) entry which is preliminary data.</text>
</comment>